<organism evidence="1 2">
    <name type="scientific">Treponema parvum</name>
    <dbReference type="NCBI Taxonomy" id="138851"/>
    <lineage>
        <taxon>Bacteria</taxon>
        <taxon>Pseudomonadati</taxon>
        <taxon>Spirochaetota</taxon>
        <taxon>Spirochaetia</taxon>
        <taxon>Spirochaetales</taxon>
        <taxon>Treponemataceae</taxon>
        <taxon>Treponema</taxon>
    </lineage>
</organism>
<name>A0A975F560_9SPIR</name>
<dbReference type="RefSeq" id="WP_210119306.1">
    <property type="nucleotide sequence ID" value="NZ_CP054142.1"/>
</dbReference>
<dbReference type="EMBL" id="CP054142">
    <property type="protein sequence ID" value="QTQ14661.1"/>
    <property type="molecule type" value="Genomic_DNA"/>
</dbReference>
<gene>
    <name evidence="1" type="ORF">HRQ91_09420</name>
</gene>
<evidence type="ECO:0000313" key="1">
    <source>
        <dbReference type="EMBL" id="QTQ14661.1"/>
    </source>
</evidence>
<evidence type="ECO:0008006" key="3">
    <source>
        <dbReference type="Google" id="ProtNLM"/>
    </source>
</evidence>
<keyword evidence="2" id="KW-1185">Reference proteome</keyword>
<dbReference type="Proteomes" id="UP000671908">
    <property type="component" value="Chromosome"/>
</dbReference>
<proteinExistence type="predicted"/>
<protein>
    <recommendedName>
        <fullName evidence="3">Lipoprotein</fullName>
    </recommendedName>
</protein>
<dbReference type="PROSITE" id="PS51257">
    <property type="entry name" value="PROKAR_LIPOPROTEIN"/>
    <property type="match status" value="1"/>
</dbReference>
<dbReference type="KEGG" id="tpav:HRQ91_09420"/>
<dbReference type="AlphaFoldDB" id="A0A975F560"/>
<accession>A0A975F560</accession>
<sequence>MKNKNLAVIAFFVTAVVVFFTGCQDEIFNTIRDEIKLEDLTVRGHINSIVRYTTGGAEYIFTQNGNVYYKDSSIGYHTDWTKDPTLKGTAVKLAADGTYIYALLAKWANDETEGKWVRVGSSVVCKNGISGAWTTVHEIDGNTTVILFCTNAAQNANRRAYVRIGTSVYSLNGTSAPSIVATGSTNASTVPTTSTQSAVFNPSDGNTYFFNSSASVTNETSTLAATHMYYAEGDHIYHTSTASVFWTGLDVGSATIYSMSYTADYLVLGTSRGYQRCALSSNVPTGSINNDFSNASSTLSAYYEVWAILAVDPSATEAGNSIYAALDYSGSSSSTSAVFKNIGLWGYYASRGKWNRE</sequence>
<reference evidence="1 2" key="1">
    <citation type="journal article" date="2021" name="Microbiol. Resour. Announc.">
        <title>Complete Genome Sequences of Three Human Oral Treponema parvum Isolates.</title>
        <authorList>
            <person name="Zeng H."/>
            <person name="Watt R.M."/>
        </authorList>
    </citation>
    <scope>NUCLEOTIDE SEQUENCE [LARGE SCALE GENOMIC DNA]</scope>
    <source>
        <strain evidence="1 2">ATCC 700770</strain>
    </source>
</reference>
<evidence type="ECO:0000313" key="2">
    <source>
        <dbReference type="Proteomes" id="UP000671908"/>
    </source>
</evidence>